<keyword evidence="2" id="KW-1185">Reference proteome</keyword>
<name>K9ZZF4_DEIPD</name>
<accession>K9ZZF4</accession>
<dbReference type="RefSeq" id="WP_015235336.1">
    <property type="nucleotide sequence ID" value="NC_019793.1"/>
</dbReference>
<gene>
    <name evidence="1" type="ordered locus">Deipe_1487</name>
</gene>
<dbReference type="OrthoDB" id="72711at2"/>
<protein>
    <submittedName>
        <fullName evidence="1">Uncharacterized protein</fullName>
    </submittedName>
</protein>
<sequence>MSKKITVKFMISQPIPERDSKGKPKPGPRLDTDAMIASVQEQLTPMIHKKWPGVEVVVVESKTIDVRVDGQWPMKTSEVRAHVNSCIDLLMEDFDAEPFLTLP</sequence>
<evidence type="ECO:0000313" key="2">
    <source>
        <dbReference type="Proteomes" id="UP000010467"/>
    </source>
</evidence>
<organism evidence="1 2">
    <name type="scientific">Deinococcus peraridilitoris (strain DSM 19664 / LMG 22246 / CIP 109416 / KR-200)</name>
    <dbReference type="NCBI Taxonomy" id="937777"/>
    <lineage>
        <taxon>Bacteria</taxon>
        <taxon>Thermotogati</taxon>
        <taxon>Deinococcota</taxon>
        <taxon>Deinococci</taxon>
        <taxon>Deinococcales</taxon>
        <taxon>Deinococcaceae</taxon>
        <taxon>Deinococcus</taxon>
    </lineage>
</organism>
<dbReference type="PATRIC" id="fig|937777.3.peg.1490"/>
<dbReference type="STRING" id="937777.Deipe_1487"/>
<dbReference type="AlphaFoldDB" id="K9ZZF4"/>
<evidence type="ECO:0000313" key="1">
    <source>
        <dbReference type="EMBL" id="AFZ67028.1"/>
    </source>
</evidence>
<dbReference type="Proteomes" id="UP000010467">
    <property type="component" value="Chromosome"/>
</dbReference>
<dbReference type="HOGENOM" id="CLU_2259138_0_0_0"/>
<reference evidence="2" key="1">
    <citation type="submission" date="2012-03" db="EMBL/GenBank/DDBJ databases">
        <title>Complete sequence of chromosome of Deinococcus peraridilitoris DSM 19664.</title>
        <authorList>
            <person name="Lucas S."/>
            <person name="Copeland A."/>
            <person name="Lapidus A."/>
            <person name="Glavina del Rio T."/>
            <person name="Dalin E."/>
            <person name="Tice H."/>
            <person name="Bruce D."/>
            <person name="Goodwin L."/>
            <person name="Pitluck S."/>
            <person name="Peters L."/>
            <person name="Mikhailova N."/>
            <person name="Lu M."/>
            <person name="Kyrpides N."/>
            <person name="Mavromatis K."/>
            <person name="Ivanova N."/>
            <person name="Brettin T."/>
            <person name="Detter J.C."/>
            <person name="Han C."/>
            <person name="Larimer F."/>
            <person name="Land M."/>
            <person name="Hauser L."/>
            <person name="Markowitz V."/>
            <person name="Cheng J.-F."/>
            <person name="Hugenholtz P."/>
            <person name="Woyke T."/>
            <person name="Wu D."/>
            <person name="Pukall R."/>
            <person name="Steenblock K."/>
            <person name="Brambilla E."/>
            <person name="Klenk H.-P."/>
            <person name="Eisen J.A."/>
        </authorList>
    </citation>
    <scope>NUCLEOTIDE SEQUENCE [LARGE SCALE GENOMIC DNA]</scope>
    <source>
        <strain evidence="2">DSM 19664 / LMG 22246 / CIP 109416 / KR-200</strain>
    </source>
</reference>
<proteinExistence type="predicted"/>
<dbReference type="EMBL" id="CP003382">
    <property type="protein sequence ID" value="AFZ67028.1"/>
    <property type="molecule type" value="Genomic_DNA"/>
</dbReference>
<dbReference type="KEGG" id="dpd:Deipe_1487"/>